<feature type="compositionally biased region" description="Polar residues" evidence="1">
    <location>
        <begin position="85"/>
        <end position="95"/>
    </location>
</feature>
<dbReference type="HOGENOM" id="CLU_125609_1_0_1"/>
<name>G8JQ11_ERECY</name>
<protein>
    <submittedName>
        <fullName evidence="2">Uncharacterized protein</fullName>
    </submittedName>
</protein>
<proteinExistence type="predicted"/>
<dbReference type="GeneID" id="11468517"/>
<dbReference type="OrthoDB" id="4036571at2759"/>
<evidence type="ECO:0000313" key="2">
    <source>
        <dbReference type="EMBL" id="AET38474.1"/>
    </source>
</evidence>
<gene>
    <name evidence="2" type="ordered locus">Ecym_2775</name>
</gene>
<feature type="compositionally biased region" description="Polar residues" evidence="1">
    <location>
        <begin position="25"/>
        <end position="35"/>
    </location>
</feature>
<reference evidence="3" key="1">
    <citation type="journal article" date="2012" name="G3 (Bethesda)">
        <title>Pichia sorbitophila, an interspecies yeast hybrid reveals early steps of genome resolution following polyploidization.</title>
        <authorList>
            <person name="Leh Louis V."/>
            <person name="Despons L."/>
            <person name="Friedrich A."/>
            <person name="Martin T."/>
            <person name="Durrens P."/>
            <person name="Casaregola S."/>
            <person name="Neuveglise C."/>
            <person name="Fairhead C."/>
            <person name="Marck C."/>
            <person name="Cruz J.A."/>
            <person name="Straub M.L."/>
            <person name="Kugler V."/>
            <person name="Sacerdot C."/>
            <person name="Uzunov Z."/>
            <person name="Thierry A."/>
            <person name="Weiss S."/>
            <person name="Bleykasten C."/>
            <person name="De Montigny J."/>
            <person name="Jacques N."/>
            <person name="Jung P."/>
            <person name="Lemaire M."/>
            <person name="Mallet S."/>
            <person name="Morel G."/>
            <person name="Richard G.F."/>
            <person name="Sarkar A."/>
            <person name="Savel G."/>
            <person name="Schacherer J."/>
            <person name="Seret M.L."/>
            <person name="Talla E."/>
            <person name="Samson G."/>
            <person name="Jubin C."/>
            <person name="Poulain J."/>
            <person name="Vacherie B."/>
            <person name="Barbe V."/>
            <person name="Pelletier E."/>
            <person name="Sherman D.J."/>
            <person name="Westhof E."/>
            <person name="Weissenbach J."/>
            <person name="Baret P.V."/>
            <person name="Wincker P."/>
            <person name="Gaillardin C."/>
            <person name="Dujon B."/>
            <person name="Souciet J.L."/>
        </authorList>
    </citation>
    <scope>NUCLEOTIDE SEQUENCE [LARGE SCALE GENOMIC DNA]</scope>
    <source>
        <strain evidence="3">CBS 270.75 / DBVPG 7215 / KCTC 17166 / NRRL Y-17582</strain>
    </source>
</reference>
<sequence length="179" mass="18657">MVQVPPRPKLTGWAAAASAKRYSVATPSARTTGGTSSKHSKNHNGGNGSSYGGGGGGGGHNSLNATMSSSSSSGSAASLVATGTGPATEQDSIGASNLPGKDDKDTKDCKEKKARKTQRASFNAQEVETFLQEHFKQHARIASEYSATSRSVSWDTNTSSKWKSKRYGCLTEVARALRS</sequence>
<dbReference type="KEGG" id="erc:Ecym_2775"/>
<evidence type="ECO:0000313" key="3">
    <source>
        <dbReference type="Proteomes" id="UP000006790"/>
    </source>
</evidence>
<dbReference type="RefSeq" id="XP_003645291.1">
    <property type="nucleotide sequence ID" value="XM_003645243.1"/>
</dbReference>
<accession>G8JQ11</accession>
<keyword evidence="3" id="KW-1185">Reference proteome</keyword>
<dbReference type="AlphaFoldDB" id="G8JQ11"/>
<feature type="compositionally biased region" description="Basic and acidic residues" evidence="1">
    <location>
        <begin position="100"/>
        <end position="111"/>
    </location>
</feature>
<feature type="compositionally biased region" description="Gly residues" evidence="1">
    <location>
        <begin position="45"/>
        <end position="60"/>
    </location>
</feature>
<organism evidence="2 3">
    <name type="scientific">Eremothecium cymbalariae (strain CBS 270.75 / DBVPG 7215 / KCTC 17166 / NRRL Y-17582)</name>
    <name type="common">Yeast</name>
    <dbReference type="NCBI Taxonomy" id="931890"/>
    <lineage>
        <taxon>Eukaryota</taxon>
        <taxon>Fungi</taxon>
        <taxon>Dikarya</taxon>
        <taxon>Ascomycota</taxon>
        <taxon>Saccharomycotina</taxon>
        <taxon>Saccharomycetes</taxon>
        <taxon>Saccharomycetales</taxon>
        <taxon>Saccharomycetaceae</taxon>
        <taxon>Eremothecium</taxon>
    </lineage>
</organism>
<dbReference type="InParanoid" id="G8JQ11"/>
<feature type="compositionally biased region" description="Low complexity" evidence="1">
    <location>
        <begin position="68"/>
        <end position="78"/>
    </location>
</feature>
<dbReference type="eggNOG" id="ENOG502SFCR">
    <property type="taxonomic scope" value="Eukaryota"/>
</dbReference>
<dbReference type="EMBL" id="CP002498">
    <property type="protein sequence ID" value="AET38474.1"/>
    <property type="molecule type" value="Genomic_DNA"/>
</dbReference>
<dbReference type="OMA" id="KWKSKRY"/>
<feature type="region of interest" description="Disordered" evidence="1">
    <location>
        <begin position="1"/>
        <end position="121"/>
    </location>
</feature>
<evidence type="ECO:0000256" key="1">
    <source>
        <dbReference type="SAM" id="MobiDB-lite"/>
    </source>
</evidence>
<dbReference type="Proteomes" id="UP000006790">
    <property type="component" value="Chromosome 2"/>
</dbReference>